<dbReference type="GO" id="GO:0016887">
    <property type="term" value="F:ATP hydrolysis activity"/>
    <property type="evidence" value="ECO:0007669"/>
    <property type="project" value="InterPro"/>
</dbReference>
<dbReference type="InterPro" id="IPR027417">
    <property type="entry name" value="P-loop_NTPase"/>
</dbReference>
<dbReference type="InterPro" id="IPR039421">
    <property type="entry name" value="Type_1_exporter"/>
</dbReference>
<evidence type="ECO:0000256" key="1">
    <source>
        <dbReference type="ARBA" id="ARBA00004651"/>
    </source>
</evidence>
<evidence type="ECO:0000256" key="2">
    <source>
        <dbReference type="ARBA" id="ARBA00022448"/>
    </source>
</evidence>
<sequence length="590" mass="65488">MTALMKRIFMASGKYKGRIALAFVFSFLKGLLKNMPIALGFFVLAAFYNGTATTELCIRIGIALIVIILLQILFQNIADRLQSAAGYLLFADKRMELGAHLRKMPMGYFTEGNIGKISSVLSTDMVFIEENCMTVLADMMNYIFSQIIMLAFLFFFNPWIGIAGVVVTFMILLLGRGLKKEAMEDSAIRQEQLGILTDAVLDFTEGIGIIKSYNMLGEKSKTLTDSFKEVCRTSIEFEENHTPWQRGLNLIYSLGVTAVIALSAFLYFKGTMDTPYMIGIMLFVFDLFGPLKALYGQSARLTVMNSCMDRIEEVFAQKELPDNGVRTIPESTSGPQVQFENVSFAYGEKNVLNNISFSLEKNKMLALVGPSGGGKSTIASLLARFWDIKSGKILVRGQDVRDVPLSNLMDHISMVFQRVYLFQDTIYNNIIMGRPTAGRDEVIEAAKKARCYDFIMALPDGFETIVGEGGASLSGGEQQRISIARCILKDALIVILDEATASVDADNESYIQQAISELCKGKTLLVIAHRLNTIRHADKILVISDGKIAEQGTHEELMHTGGIYKHFVTARENSRGWSRNRGCFCQNSSA</sequence>
<dbReference type="GO" id="GO:0005524">
    <property type="term" value="F:ATP binding"/>
    <property type="evidence" value="ECO:0007669"/>
    <property type="project" value="UniProtKB-KW"/>
</dbReference>
<keyword evidence="5 11" id="KW-0067">ATP-binding</keyword>
<gene>
    <name evidence="11" type="ORF">HZF24_12585</name>
</gene>
<name>A0A974GX89_SEDHY</name>
<dbReference type="GO" id="GO:0005886">
    <property type="term" value="C:plasma membrane"/>
    <property type="evidence" value="ECO:0007669"/>
    <property type="project" value="UniProtKB-SubCell"/>
</dbReference>
<reference evidence="11" key="1">
    <citation type="submission" date="2020-07" db="EMBL/GenBank/DDBJ databases">
        <title>Genomic analysis of a strain of Sedimentibacter Hydroxybenzoicus DSM7310.</title>
        <authorList>
            <person name="Ma S."/>
        </authorList>
    </citation>
    <scope>NUCLEOTIDE SEQUENCE</scope>
    <source>
        <strain evidence="11">DSM 7310</strain>
    </source>
</reference>
<organism evidence="11 12">
    <name type="scientific">Sedimentibacter hydroxybenzoicus DSM 7310</name>
    <dbReference type="NCBI Taxonomy" id="1123245"/>
    <lineage>
        <taxon>Bacteria</taxon>
        <taxon>Bacillati</taxon>
        <taxon>Bacillota</taxon>
        <taxon>Tissierellia</taxon>
        <taxon>Sedimentibacter</taxon>
    </lineage>
</organism>
<keyword evidence="6 8" id="KW-1133">Transmembrane helix</keyword>
<dbReference type="SUPFAM" id="SSF90123">
    <property type="entry name" value="ABC transporter transmembrane region"/>
    <property type="match status" value="1"/>
</dbReference>
<dbReference type="PANTHER" id="PTHR43394">
    <property type="entry name" value="ATP-DEPENDENT PERMEASE MDL1, MITOCHONDRIAL"/>
    <property type="match status" value="1"/>
</dbReference>
<feature type="transmembrane region" description="Helical" evidence="8">
    <location>
        <begin position="143"/>
        <end position="174"/>
    </location>
</feature>
<dbReference type="Pfam" id="PF00005">
    <property type="entry name" value="ABC_tran"/>
    <property type="match status" value="1"/>
</dbReference>
<dbReference type="SUPFAM" id="SSF52540">
    <property type="entry name" value="P-loop containing nucleoside triphosphate hydrolases"/>
    <property type="match status" value="1"/>
</dbReference>
<dbReference type="Gene3D" id="1.20.1560.10">
    <property type="entry name" value="ABC transporter type 1, transmembrane domain"/>
    <property type="match status" value="1"/>
</dbReference>
<dbReference type="Gene3D" id="3.40.50.300">
    <property type="entry name" value="P-loop containing nucleotide triphosphate hydrolases"/>
    <property type="match status" value="1"/>
</dbReference>
<dbReference type="InterPro" id="IPR003593">
    <property type="entry name" value="AAA+_ATPase"/>
</dbReference>
<keyword evidence="4" id="KW-0547">Nucleotide-binding</keyword>
<dbReference type="EMBL" id="JACBNQ010000015">
    <property type="protein sequence ID" value="NYB74976.1"/>
    <property type="molecule type" value="Genomic_DNA"/>
</dbReference>
<dbReference type="InterPro" id="IPR017871">
    <property type="entry name" value="ABC_transporter-like_CS"/>
</dbReference>
<proteinExistence type="predicted"/>
<evidence type="ECO:0000313" key="12">
    <source>
        <dbReference type="Proteomes" id="UP000611629"/>
    </source>
</evidence>
<keyword evidence="3 8" id="KW-0812">Transmembrane</keyword>
<dbReference type="SMART" id="SM00382">
    <property type="entry name" value="AAA"/>
    <property type="match status" value="1"/>
</dbReference>
<dbReference type="PROSITE" id="PS00211">
    <property type="entry name" value="ABC_TRANSPORTER_1"/>
    <property type="match status" value="1"/>
</dbReference>
<evidence type="ECO:0000256" key="8">
    <source>
        <dbReference type="SAM" id="Phobius"/>
    </source>
</evidence>
<dbReference type="InterPro" id="IPR036640">
    <property type="entry name" value="ABC1_TM_sf"/>
</dbReference>
<comment type="caution">
    <text evidence="11">The sequence shown here is derived from an EMBL/GenBank/DDBJ whole genome shotgun (WGS) entry which is preliminary data.</text>
</comment>
<dbReference type="GO" id="GO:0015421">
    <property type="term" value="F:ABC-type oligopeptide transporter activity"/>
    <property type="evidence" value="ECO:0007669"/>
    <property type="project" value="TreeGrafter"/>
</dbReference>
<feature type="domain" description="ABC transmembrane type-1" evidence="10">
    <location>
        <begin position="20"/>
        <end position="294"/>
    </location>
</feature>
<evidence type="ECO:0000256" key="7">
    <source>
        <dbReference type="ARBA" id="ARBA00023136"/>
    </source>
</evidence>
<feature type="transmembrane region" description="Helical" evidence="8">
    <location>
        <begin position="56"/>
        <end position="74"/>
    </location>
</feature>
<keyword evidence="2" id="KW-0813">Transport</keyword>
<dbReference type="RefSeq" id="WP_179238678.1">
    <property type="nucleotide sequence ID" value="NZ_JACBNQ010000015.1"/>
</dbReference>
<feature type="transmembrane region" description="Helical" evidence="8">
    <location>
        <begin position="20"/>
        <end position="44"/>
    </location>
</feature>
<evidence type="ECO:0000256" key="3">
    <source>
        <dbReference type="ARBA" id="ARBA00022692"/>
    </source>
</evidence>
<dbReference type="InterPro" id="IPR003439">
    <property type="entry name" value="ABC_transporter-like_ATP-bd"/>
</dbReference>
<keyword evidence="7 8" id="KW-0472">Membrane</keyword>
<dbReference type="PROSITE" id="PS50893">
    <property type="entry name" value="ABC_TRANSPORTER_2"/>
    <property type="match status" value="1"/>
</dbReference>
<dbReference type="AlphaFoldDB" id="A0A974GX89"/>
<evidence type="ECO:0000313" key="11">
    <source>
        <dbReference type="EMBL" id="NYB74976.1"/>
    </source>
</evidence>
<comment type="subcellular location">
    <subcellularLocation>
        <location evidence="1">Cell membrane</location>
        <topology evidence="1">Multi-pass membrane protein</topology>
    </subcellularLocation>
</comment>
<evidence type="ECO:0000256" key="5">
    <source>
        <dbReference type="ARBA" id="ARBA00022840"/>
    </source>
</evidence>
<evidence type="ECO:0000256" key="6">
    <source>
        <dbReference type="ARBA" id="ARBA00022989"/>
    </source>
</evidence>
<feature type="transmembrane region" description="Helical" evidence="8">
    <location>
        <begin position="250"/>
        <end position="268"/>
    </location>
</feature>
<keyword evidence="12" id="KW-1185">Reference proteome</keyword>
<dbReference type="PANTHER" id="PTHR43394:SF1">
    <property type="entry name" value="ATP-BINDING CASSETTE SUB-FAMILY B MEMBER 10, MITOCHONDRIAL"/>
    <property type="match status" value="1"/>
</dbReference>
<evidence type="ECO:0000259" key="9">
    <source>
        <dbReference type="PROSITE" id="PS50893"/>
    </source>
</evidence>
<evidence type="ECO:0000259" key="10">
    <source>
        <dbReference type="PROSITE" id="PS50929"/>
    </source>
</evidence>
<dbReference type="InterPro" id="IPR011527">
    <property type="entry name" value="ABC1_TM_dom"/>
</dbReference>
<dbReference type="FunFam" id="3.40.50.300:FF:000287">
    <property type="entry name" value="Multidrug ABC transporter ATP-binding protein"/>
    <property type="match status" value="1"/>
</dbReference>
<feature type="domain" description="ABC transporter" evidence="9">
    <location>
        <begin position="337"/>
        <end position="570"/>
    </location>
</feature>
<dbReference type="Pfam" id="PF00664">
    <property type="entry name" value="ABC_membrane"/>
    <property type="match status" value="1"/>
</dbReference>
<accession>A0A974GX89</accession>
<protein>
    <submittedName>
        <fullName evidence="11">ABC transporter ATP-binding protein</fullName>
    </submittedName>
</protein>
<dbReference type="PROSITE" id="PS50929">
    <property type="entry name" value="ABC_TM1F"/>
    <property type="match status" value="1"/>
</dbReference>
<feature type="transmembrane region" description="Helical" evidence="8">
    <location>
        <begin position="274"/>
        <end position="295"/>
    </location>
</feature>
<evidence type="ECO:0000256" key="4">
    <source>
        <dbReference type="ARBA" id="ARBA00022741"/>
    </source>
</evidence>
<dbReference type="Proteomes" id="UP000611629">
    <property type="component" value="Unassembled WGS sequence"/>
</dbReference>